<evidence type="ECO:0000256" key="3">
    <source>
        <dbReference type="ARBA" id="ARBA00022723"/>
    </source>
</evidence>
<evidence type="ECO:0000256" key="9">
    <source>
        <dbReference type="ARBA" id="ARBA00023170"/>
    </source>
</evidence>
<dbReference type="GO" id="GO:0000978">
    <property type="term" value="F:RNA polymerase II cis-regulatory region sequence-specific DNA binding"/>
    <property type="evidence" value="ECO:0007669"/>
    <property type="project" value="InterPro"/>
</dbReference>
<sequence>MEYIEVKTDREEQRSSSSPSSSSLFVGGPCVVCAQAAHGIHFGVATCRACAAFFRRTVVLDRKYTCRRLNADCNISLEVRYLCRFCRYQRCLQVGMTPDNVQWNRDRMSSSIQNKEKLSKGKKNAQKMDVEERIERMAIKEDEEDGERSRIMGMEGMEIREKPLNPLNPQSSIIRPKPNPPQQIARLIGHILDISRKIELVLTPNRAIEVVSPFPLTALQRMSIATERLRGELPKEPPVVLEEVDFEVISIDWFQHLEKTAYWLMHCEEYARLPLEQKMLIFRNTWSGFLRMEKIASTLLVFGEEAVRRKVCLCCDFATSLTTKVHMGDLSNLSSEDFSKFMAPKMEVMFEDLARPMLMMGPEPLEYIYLLCLTVWNIEGRGLSVDTVHAADLYRERISAELHDFYVHSKGLTNYAHRMIQLHSLIQNNERIQQERNEMWTMVRVFDVFNFELPNCGVLDPERM</sequence>
<dbReference type="FunFam" id="3.30.50.10:FF:000030">
    <property type="entry name" value="Nuclear Hormone Receptor family"/>
    <property type="match status" value="1"/>
</dbReference>
<accession>A0AAF3FFS8</accession>
<evidence type="ECO:0000256" key="6">
    <source>
        <dbReference type="ARBA" id="ARBA00023015"/>
    </source>
</evidence>
<dbReference type="InterPro" id="IPR013088">
    <property type="entry name" value="Znf_NHR/GATA"/>
</dbReference>
<feature type="region of interest" description="Disordered" evidence="12">
    <location>
        <begin position="1"/>
        <end position="25"/>
    </location>
</feature>
<evidence type="ECO:0000259" key="14">
    <source>
        <dbReference type="PROSITE" id="PS51843"/>
    </source>
</evidence>
<feature type="domain" description="NR LBD" evidence="14">
    <location>
        <begin position="211"/>
        <end position="462"/>
    </location>
</feature>
<dbReference type="PROSITE" id="PS00031">
    <property type="entry name" value="NUCLEAR_REC_DBD_1"/>
    <property type="match status" value="1"/>
</dbReference>
<keyword evidence="6 11" id="KW-0805">Transcription regulation</keyword>
<keyword evidence="5 11" id="KW-0862">Zinc</keyword>
<evidence type="ECO:0000256" key="5">
    <source>
        <dbReference type="ARBA" id="ARBA00022833"/>
    </source>
</evidence>
<reference evidence="16" key="1">
    <citation type="submission" date="2024-02" db="UniProtKB">
        <authorList>
            <consortium name="WormBaseParasite"/>
        </authorList>
    </citation>
    <scope>IDENTIFICATION</scope>
</reference>
<dbReference type="GO" id="GO:0005634">
    <property type="term" value="C:nucleus"/>
    <property type="evidence" value="ECO:0007669"/>
    <property type="project" value="UniProtKB-SubCell"/>
</dbReference>
<keyword evidence="15" id="KW-1185">Reference proteome</keyword>
<evidence type="ECO:0000256" key="11">
    <source>
        <dbReference type="RuleBase" id="RU004334"/>
    </source>
</evidence>
<dbReference type="SUPFAM" id="SSF48508">
    <property type="entry name" value="Nuclear receptor ligand-binding domain"/>
    <property type="match status" value="1"/>
</dbReference>
<dbReference type="GO" id="GO:0008270">
    <property type="term" value="F:zinc ion binding"/>
    <property type="evidence" value="ECO:0007669"/>
    <property type="project" value="UniProtKB-KW"/>
</dbReference>
<protein>
    <submittedName>
        <fullName evidence="16">Uncharacterized protein</fullName>
    </submittedName>
</protein>
<dbReference type="Gene3D" id="3.30.50.10">
    <property type="entry name" value="Erythroid Transcription Factor GATA-1, subunit A"/>
    <property type="match status" value="1"/>
</dbReference>
<evidence type="ECO:0000259" key="13">
    <source>
        <dbReference type="PROSITE" id="PS51030"/>
    </source>
</evidence>
<evidence type="ECO:0000256" key="12">
    <source>
        <dbReference type="SAM" id="MobiDB-lite"/>
    </source>
</evidence>
<proteinExistence type="inferred from homology"/>
<dbReference type="Pfam" id="PF00104">
    <property type="entry name" value="Hormone_recep"/>
    <property type="match status" value="1"/>
</dbReference>
<dbReference type="InterPro" id="IPR035500">
    <property type="entry name" value="NHR-like_dom_sf"/>
</dbReference>
<feature type="compositionally biased region" description="Basic and acidic residues" evidence="12">
    <location>
        <begin position="1"/>
        <end position="14"/>
    </location>
</feature>
<dbReference type="Proteomes" id="UP000887575">
    <property type="component" value="Unassembled WGS sequence"/>
</dbReference>
<evidence type="ECO:0000256" key="2">
    <source>
        <dbReference type="ARBA" id="ARBA00005993"/>
    </source>
</evidence>
<dbReference type="SMART" id="SM00430">
    <property type="entry name" value="HOLI"/>
    <property type="match status" value="1"/>
</dbReference>
<keyword evidence="3 11" id="KW-0479">Metal-binding</keyword>
<keyword evidence="9 11" id="KW-0675">Receptor</keyword>
<feature type="domain" description="Nuclear receptor" evidence="13">
    <location>
        <begin position="27"/>
        <end position="103"/>
    </location>
</feature>
<name>A0AAF3FFS8_9BILA</name>
<keyword evidence="10 11" id="KW-0539">Nucleus</keyword>
<comment type="subcellular location">
    <subcellularLocation>
        <location evidence="1 11">Nucleus</location>
    </subcellularLocation>
</comment>
<dbReference type="PANTHER" id="PTHR45680">
    <property type="entry name" value="NUCLEAR HORMONE RECEPTOR FAMILY"/>
    <property type="match status" value="1"/>
</dbReference>
<organism evidence="15 16">
    <name type="scientific">Mesorhabditis belari</name>
    <dbReference type="NCBI Taxonomy" id="2138241"/>
    <lineage>
        <taxon>Eukaryota</taxon>
        <taxon>Metazoa</taxon>
        <taxon>Ecdysozoa</taxon>
        <taxon>Nematoda</taxon>
        <taxon>Chromadorea</taxon>
        <taxon>Rhabditida</taxon>
        <taxon>Rhabditina</taxon>
        <taxon>Rhabditomorpha</taxon>
        <taxon>Rhabditoidea</taxon>
        <taxon>Rhabditidae</taxon>
        <taxon>Mesorhabditinae</taxon>
        <taxon>Mesorhabditis</taxon>
    </lineage>
</organism>
<dbReference type="PANTHER" id="PTHR45680:SF29">
    <property type="entry name" value="NUCLEAR HORMONE RECEPTOR FAMILY"/>
    <property type="match status" value="1"/>
</dbReference>
<evidence type="ECO:0000256" key="8">
    <source>
        <dbReference type="ARBA" id="ARBA00023163"/>
    </source>
</evidence>
<dbReference type="CDD" id="cd06960">
    <property type="entry name" value="NR_DBD_HNF4A"/>
    <property type="match status" value="1"/>
</dbReference>
<dbReference type="SMART" id="SM00399">
    <property type="entry name" value="ZnF_C4"/>
    <property type="match status" value="1"/>
</dbReference>
<dbReference type="InterPro" id="IPR000536">
    <property type="entry name" value="Nucl_hrmn_rcpt_lig-bd"/>
</dbReference>
<dbReference type="AlphaFoldDB" id="A0AAF3FFS8"/>
<dbReference type="SUPFAM" id="SSF57716">
    <property type="entry name" value="Glucocorticoid receptor-like (DNA-binding domain)"/>
    <property type="match status" value="1"/>
</dbReference>
<keyword evidence="7 11" id="KW-0238">DNA-binding</keyword>
<evidence type="ECO:0000256" key="7">
    <source>
        <dbReference type="ARBA" id="ARBA00023125"/>
    </source>
</evidence>
<evidence type="ECO:0000313" key="16">
    <source>
        <dbReference type="WBParaSite" id="MBELARI_LOCUS5494"/>
    </source>
</evidence>
<dbReference type="PROSITE" id="PS51843">
    <property type="entry name" value="NR_LBD"/>
    <property type="match status" value="1"/>
</dbReference>
<dbReference type="InterPro" id="IPR049636">
    <property type="entry name" value="HNF4-like_DBD"/>
</dbReference>
<dbReference type="Gene3D" id="1.10.565.10">
    <property type="entry name" value="Retinoid X Receptor"/>
    <property type="match status" value="1"/>
</dbReference>
<dbReference type="Pfam" id="PF00105">
    <property type="entry name" value="zf-C4"/>
    <property type="match status" value="1"/>
</dbReference>
<dbReference type="WBParaSite" id="MBELARI_LOCUS5494">
    <property type="protein sequence ID" value="MBELARI_LOCUS5494"/>
    <property type="gene ID" value="MBELARI_LOCUS5494"/>
</dbReference>
<dbReference type="PROSITE" id="PS51030">
    <property type="entry name" value="NUCLEAR_REC_DBD_2"/>
    <property type="match status" value="1"/>
</dbReference>
<evidence type="ECO:0000313" key="15">
    <source>
        <dbReference type="Proteomes" id="UP000887575"/>
    </source>
</evidence>
<keyword evidence="4 11" id="KW-0863">Zinc-finger</keyword>
<comment type="similarity">
    <text evidence="2 11">Belongs to the nuclear hormone receptor family.</text>
</comment>
<evidence type="ECO:0000256" key="10">
    <source>
        <dbReference type="ARBA" id="ARBA00023242"/>
    </source>
</evidence>
<dbReference type="GO" id="GO:0003700">
    <property type="term" value="F:DNA-binding transcription factor activity"/>
    <property type="evidence" value="ECO:0007669"/>
    <property type="project" value="InterPro"/>
</dbReference>
<evidence type="ECO:0000256" key="4">
    <source>
        <dbReference type="ARBA" id="ARBA00022771"/>
    </source>
</evidence>
<dbReference type="PRINTS" id="PR00047">
    <property type="entry name" value="STROIDFINGER"/>
</dbReference>
<keyword evidence="8 11" id="KW-0804">Transcription</keyword>
<dbReference type="InterPro" id="IPR051152">
    <property type="entry name" value="C.elegans_Orphan_NR"/>
</dbReference>
<dbReference type="InterPro" id="IPR001628">
    <property type="entry name" value="Znf_hrmn_rcpt"/>
</dbReference>
<evidence type="ECO:0000256" key="1">
    <source>
        <dbReference type="ARBA" id="ARBA00004123"/>
    </source>
</evidence>